<name>A0A1X7UF23_AMPQE</name>
<dbReference type="InParanoid" id="A0A1X7UF23"/>
<evidence type="ECO:0000259" key="1">
    <source>
        <dbReference type="Pfam" id="PF01048"/>
    </source>
</evidence>
<organism evidence="2">
    <name type="scientific">Amphimedon queenslandica</name>
    <name type="common">Sponge</name>
    <dbReference type="NCBI Taxonomy" id="400682"/>
    <lineage>
        <taxon>Eukaryota</taxon>
        <taxon>Metazoa</taxon>
        <taxon>Porifera</taxon>
        <taxon>Demospongiae</taxon>
        <taxon>Heteroscleromorpha</taxon>
        <taxon>Haplosclerida</taxon>
        <taxon>Niphatidae</taxon>
        <taxon>Amphimedon</taxon>
    </lineage>
</organism>
<dbReference type="GO" id="GO:0009116">
    <property type="term" value="P:nucleoside metabolic process"/>
    <property type="evidence" value="ECO:0007669"/>
    <property type="project" value="InterPro"/>
</dbReference>
<reference evidence="3" key="1">
    <citation type="journal article" date="2010" name="Nature">
        <title>The Amphimedon queenslandica genome and the evolution of animal complexity.</title>
        <authorList>
            <person name="Srivastava M."/>
            <person name="Simakov O."/>
            <person name="Chapman J."/>
            <person name="Fahey B."/>
            <person name="Gauthier M.E."/>
            <person name="Mitros T."/>
            <person name="Richards G.S."/>
            <person name="Conaco C."/>
            <person name="Dacre M."/>
            <person name="Hellsten U."/>
            <person name="Larroux C."/>
            <person name="Putnam N.H."/>
            <person name="Stanke M."/>
            <person name="Adamska M."/>
            <person name="Darling A."/>
            <person name="Degnan S.M."/>
            <person name="Oakley T.H."/>
            <person name="Plachetzki D.C."/>
            <person name="Zhai Y."/>
            <person name="Adamski M."/>
            <person name="Calcino A."/>
            <person name="Cummins S.F."/>
            <person name="Goodstein D.M."/>
            <person name="Harris C."/>
            <person name="Jackson D.J."/>
            <person name="Leys S.P."/>
            <person name="Shu S."/>
            <person name="Woodcroft B.J."/>
            <person name="Vervoort M."/>
            <person name="Kosik K.S."/>
            <person name="Manning G."/>
            <person name="Degnan B.M."/>
            <person name="Rokhsar D.S."/>
        </authorList>
    </citation>
    <scope>NUCLEOTIDE SEQUENCE [LARGE SCALE GENOMIC DNA]</scope>
</reference>
<protein>
    <recommendedName>
        <fullName evidence="1">Nucleoside phosphorylase domain-containing protein</fullName>
    </recommendedName>
</protein>
<dbReference type="PANTHER" id="PTHR46832:SF1">
    <property type="entry name" value="5'-METHYLTHIOADENOSINE_S-ADENOSYLHOMOCYSTEINE NUCLEOSIDASE"/>
    <property type="match status" value="1"/>
</dbReference>
<dbReference type="GO" id="GO:0019284">
    <property type="term" value="P:L-methionine salvage from S-adenosylmethionine"/>
    <property type="evidence" value="ECO:0007669"/>
    <property type="project" value="TreeGrafter"/>
</dbReference>
<dbReference type="OrthoDB" id="1658288at2759"/>
<dbReference type="InterPro" id="IPR035994">
    <property type="entry name" value="Nucleoside_phosphorylase_sf"/>
</dbReference>
<evidence type="ECO:0000313" key="3">
    <source>
        <dbReference type="Proteomes" id="UP000007879"/>
    </source>
</evidence>
<dbReference type="SUPFAM" id="SSF53167">
    <property type="entry name" value="Purine and uridine phosphorylases"/>
    <property type="match status" value="1"/>
</dbReference>
<keyword evidence="3" id="KW-1185">Reference proteome</keyword>
<proteinExistence type="predicted"/>
<dbReference type="Proteomes" id="UP000007879">
    <property type="component" value="Unassembled WGS sequence"/>
</dbReference>
<dbReference type="GO" id="GO:0005829">
    <property type="term" value="C:cytosol"/>
    <property type="evidence" value="ECO:0007669"/>
    <property type="project" value="TreeGrafter"/>
</dbReference>
<dbReference type="PANTHER" id="PTHR46832">
    <property type="entry name" value="5'-METHYLTHIOADENOSINE/S-ADENOSYLHOMOCYSTEINE NUCLEOSIDASE"/>
    <property type="match status" value="1"/>
</dbReference>
<sequence length="809" mass="91000">MSFDEVKDRLSRSLPPYFVAAYQKLLYVIDIKLAPQVLDPAARFKKVFQEHQSKRSEAEALAYAHAILAGLGWEELDDLEVFVDKTVQIDDSLTEELKRFEKFEHVVYSTLRPFGVQFDGYQISRYLLAVKVVLKNFSLDTEDFVECFLPLENKLGSCSRAVAFTIAVLERSSWGRTRTLKQFASPDFDLNTEYPKVDLCLTVADYYGSMSEKEFSSAKLITSIVHLDRRNVNRYNPVNFTILLLQQNIITVGDVSNIEDKSKSSIFIQDYKERCRGILASSSHKTVMKTKPASLTASIKERHTKMKDDFNFLLMFAASEALKKKSLDEVKSCLKNKVKNEVEAILDAVSLAKFLQRYCFLSNFSLLKYMTDDLNLKESKSTIEKLAKERDAFNSEVLAKDFATEGIIDHKIKNNYHVEMVVVTSWSPSEVTLARFQKCITEEFKDEDLSMFVALRAVHQSWLTFICTIPFLCVDAIRRVANEIRLAGIESIAINHEALPSFYGREIRTQQQVPDAAIIPPPIPPPELFPKKGDKSYEKDLPNDATKDIVKDIKILLMTATENELRGVLGYLKPLDSAKKIIEAFVNKSTWIYIGKYGKHSVVVGRSAYGKSQQGGLDAYAVTKKIMETDLFEPKYIIAVGVCYGMNQSQVQLGDVIVSDMIIDLSTYRKEPASIAARRAQPPAGVTLLSLFGNTSEFKMKHSDKENAEMVEVHCGPIVSSSVLVDDAEFKKQLKEVRPGALGGEMEGTGIFRAASDVHHKVDAIVIKAVGDWADGKKDECKGWKDFASHAAATYVHYHLDNVPADALN</sequence>
<gene>
    <name evidence="2" type="primary">109583571</name>
</gene>
<dbReference type="GO" id="GO:0008782">
    <property type="term" value="F:adenosylhomocysteine nucleosidase activity"/>
    <property type="evidence" value="ECO:0007669"/>
    <property type="project" value="TreeGrafter"/>
</dbReference>
<dbReference type="eggNOG" id="KOG1027">
    <property type="taxonomic scope" value="Eukaryota"/>
</dbReference>
<dbReference type="KEGG" id="aqu:109583571"/>
<accession>A0A1X7UF23</accession>
<dbReference type="EnsemblMetazoa" id="Aqu2.1.26559_001">
    <property type="protein sequence ID" value="Aqu2.1.26559_001"/>
    <property type="gene ID" value="Aqu2.1.26559"/>
</dbReference>
<dbReference type="EnsemblMetazoa" id="XM_019998986.1">
    <property type="protein sequence ID" value="XP_019854545.1"/>
    <property type="gene ID" value="LOC109583571"/>
</dbReference>
<dbReference type="GO" id="GO:0008930">
    <property type="term" value="F:methylthioadenosine nucleosidase activity"/>
    <property type="evidence" value="ECO:0007669"/>
    <property type="project" value="TreeGrafter"/>
</dbReference>
<feature type="domain" description="Nucleoside phosphorylase" evidence="1">
    <location>
        <begin position="554"/>
        <end position="792"/>
    </location>
</feature>
<reference evidence="2" key="2">
    <citation type="submission" date="2017-05" db="UniProtKB">
        <authorList>
            <consortium name="EnsemblMetazoa"/>
        </authorList>
    </citation>
    <scope>IDENTIFICATION</scope>
</reference>
<dbReference type="InterPro" id="IPR000845">
    <property type="entry name" value="Nucleoside_phosphorylase_d"/>
</dbReference>
<dbReference type="Pfam" id="PF01048">
    <property type="entry name" value="PNP_UDP_1"/>
    <property type="match status" value="1"/>
</dbReference>
<dbReference type="Gene3D" id="3.40.50.1580">
    <property type="entry name" value="Nucleoside phosphorylase domain"/>
    <property type="match status" value="1"/>
</dbReference>
<dbReference type="AlphaFoldDB" id="A0A1X7UF23"/>
<evidence type="ECO:0000313" key="2">
    <source>
        <dbReference type="EnsemblMetazoa" id="Aqu2.1.26559_001"/>
    </source>
</evidence>